<organism evidence="1 2">
    <name type="scientific">Muribaculum caecicola</name>
    <dbReference type="NCBI Taxonomy" id="3038144"/>
    <lineage>
        <taxon>Bacteria</taxon>
        <taxon>Pseudomonadati</taxon>
        <taxon>Bacteroidota</taxon>
        <taxon>Bacteroidia</taxon>
        <taxon>Bacteroidales</taxon>
        <taxon>Muribaculaceae</taxon>
        <taxon>Muribaculum</taxon>
    </lineage>
</organism>
<dbReference type="EMBL" id="SSTG01000162">
    <property type="protein sequence ID" value="THG44319.1"/>
    <property type="molecule type" value="Genomic_DNA"/>
</dbReference>
<evidence type="ECO:0000313" key="1">
    <source>
        <dbReference type="EMBL" id="THG44319.1"/>
    </source>
</evidence>
<comment type="caution">
    <text evidence="1">The sequence shown here is derived from an EMBL/GenBank/DDBJ whole genome shotgun (WGS) entry which is preliminary data.</text>
</comment>
<protein>
    <submittedName>
        <fullName evidence="1">Uncharacterized protein</fullName>
    </submittedName>
</protein>
<name>A0AC61S3D3_9BACT</name>
<reference evidence="1" key="1">
    <citation type="submission" date="2019-04" db="EMBL/GenBank/DDBJ databases">
        <title>Microbes associate with the intestines of laboratory mice.</title>
        <authorList>
            <person name="Navarre W."/>
            <person name="Wong E."/>
            <person name="Huang K.C."/>
            <person name="Tropini C."/>
            <person name="Ng K."/>
            <person name="Yu B."/>
        </authorList>
    </citation>
    <scope>NUCLEOTIDE SEQUENCE</scope>
    <source>
        <strain evidence="1">NM86_A22</strain>
    </source>
</reference>
<accession>A0AC61S3D3</accession>
<proteinExistence type="predicted"/>
<keyword evidence="2" id="KW-1185">Reference proteome</keyword>
<dbReference type="Proteomes" id="UP000305401">
    <property type="component" value="Unassembled WGS sequence"/>
</dbReference>
<sequence>MNIKNILYLILHLSLALTCQGRSVITPAEAEATLNKTLAAKFGTDTLTDGEHLFSIDSASVAIINTTGGKITSARRNLFCPDLLSTIYGPSLRYLEEAALYNALGIPNPRFDNITFTIGTWLDINTKSKLEIGVPDNNEIHVTWLADSTKETSLFFPIQYQDILGDNRTEIENKLIKKLRESRAYASSITEPDETKLQTADSIIMVLPGSHYTLPEVNANLYFIKDTSDTTTHYKPVYSTSYPVESLANMLVGAVPKGCEASIELTVIKHKYGEKETLQIPLAQLQSVMGLTDGCTSFWGVEEIDGGNIKGTLFFYNQLQGYDHVLRISVPIKEIGTEKVTLKGRISLYVPTSNVQNLFEPYKTKSPDERIKIK</sequence>
<evidence type="ECO:0000313" key="2">
    <source>
        <dbReference type="Proteomes" id="UP000305401"/>
    </source>
</evidence>
<gene>
    <name evidence="1" type="ORF">E5990_09750</name>
</gene>